<dbReference type="AlphaFoldDB" id="K9YJF4"/>
<dbReference type="PATRIC" id="fig|292563.3.peg.1171"/>
<evidence type="ECO:0000256" key="1">
    <source>
        <dbReference type="ARBA" id="ARBA00004738"/>
    </source>
</evidence>
<dbReference type="InterPro" id="IPR011576">
    <property type="entry name" value="Pyridox_Oxase_N"/>
</dbReference>
<evidence type="ECO:0000259" key="12">
    <source>
        <dbReference type="Pfam" id="PF01243"/>
    </source>
</evidence>
<evidence type="ECO:0000256" key="5">
    <source>
        <dbReference type="ARBA" id="ARBA00022630"/>
    </source>
</evidence>
<comment type="pathway">
    <text evidence="2 9">Cofactor metabolism; pyridoxal 5'-phosphate salvage; pyridoxal 5'-phosphate from pyridoxine 5'-phosphate: step 1/1.</text>
</comment>
<dbReference type="STRING" id="292563.Cyast_1117"/>
<dbReference type="UniPathway" id="UPA01068">
    <property type="reaction ID" value="UER00304"/>
</dbReference>
<dbReference type="NCBIfam" id="NF004231">
    <property type="entry name" value="PRK05679.1"/>
    <property type="match status" value="1"/>
</dbReference>
<feature type="binding site" evidence="9 10">
    <location>
        <position position="129"/>
    </location>
    <ligand>
        <name>substrate</name>
    </ligand>
</feature>
<comment type="similarity">
    <text evidence="3 9">Belongs to the pyridoxamine 5'-phosphate oxidase family.</text>
</comment>
<feature type="binding site" evidence="10">
    <location>
        <begin position="10"/>
        <end position="13"/>
    </location>
    <ligand>
        <name>substrate</name>
    </ligand>
</feature>
<feature type="binding site" evidence="9 11">
    <location>
        <begin position="142"/>
        <end position="143"/>
    </location>
    <ligand>
        <name>FMN</name>
        <dbReference type="ChEBI" id="CHEBI:58210"/>
    </ligand>
</feature>
<dbReference type="NCBIfam" id="TIGR00558">
    <property type="entry name" value="pdxH"/>
    <property type="match status" value="1"/>
</dbReference>
<dbReference type="FunFam" id="2.30.110.10:FF:000005">
    <property type="entry name" value="NAD(P)H-hydrate epimerase"/>
    <property type="match status" value="1"/>
</dbReference>
<dbReference type="InterPro" id="IPR012349">
    <property type="entry name" value="Split_barrel_FMN-bd"/>
</dbReference>
<feature type="binding site" evidence="9 10">
    <location>
        <position position="133"/>
    </location>
    <ligand>
        <name>substrate</name>
    </ligand>
</feature>
<feature type="binding site" evidence="9 11">
    <location>
        <position position="197"/>
    </location>
    <ligand>
        <name>FMN</name>
        <dbReference type="ChEBI" id="CHEBI:58210"/>
    </ligand>
</feature>
<dbReference type="InterPro" id="IPR019740">
    <property type="entry name" value="Pyridox_Oxase_CS"/>
</dbReference>
<evidence type="ECO:0000256" key="11">
    <source>
        <dbReference type="PIRSR" id="PIRSR000190-2"/>
    </source>
</evidence>
<reference evidence="15" key="1">
    <citation type="journal article" date="2013" name="Proc. Natl. Acad. Sci. U.S.A.">
        <title>Improving the coverage of the cyanobacterial phylum using diversity-driven genome sequencing.</title>
        <authorList>
            <person name="Shih P.M."/>
            <person name="Wu D."/>
            <person name="Latifi A."/>
            <person name="Axen S.D."/>
            <person name="Fewer D.P."/>
            <person name="Talla E."/>
            <person name="Calteau A."/>
            <person name="Cai F."/>
            <person name="Tandeau de Marsac N."/>
            <person name="Rippka R."/>
            <person name="Herdman M."/>
            <person name="Sivonen K."/>
            <person name="Coursin T."/>
            <person name="Laurent T."/>
            <person name="Goodwin L."/>
            <person name="Nolan M."/>
            <person name="Davenport K.W."/>
            <person name="Han C.S."/>
            <person name="Rubin E.M."/>
            <person name="Eisen J.A."/>
            <person name="Woyke T."/>
            <person name="Gugger M."/>
            <person name="Kerfeld C.A."/>
        </authorList>
    </citation>
    <scope>NUCLEOTIDE SEQUENCE [LARGE SCALE GENOMIC DNA]</scope>
    <source>
        <strain evidence="15">ATCC 29140 / PCC 7202</strain>
    </source>
</reference>
<comment type="function">
    <text evidence="9">Catalyzes the oxidation of either pyridoxine 5'-phosphate (PNP) or pyridoxamine 5'-phosphate (PMP) into pyridoxal 5'-phosphate (PLP).</text>
</comment>
<dbReference type="GO" id="GO:0010181">
    <property type="term" value="F:FMN binding"/>
    <property type="evidence" value="ECO:0007669"/>
    <property type="project" value="UniProtKB-UniRule"/>
</dbReference>
<dbReference type="eggNOG" id="COG0259">
    <property type="taxonomic scope" value="Bacteria"/>
</dbReference>
<evidence type="ECO:0000256" key="3">
    <source>
        <dbReference type="ARBA" id="ARBA00007301"/>
    </source>
</evidence>
<evidence type="ECO:0000256" key="6">
    <source>
        <dbReference type="ARBA" id="ARBA00022643"/>
    </source>
</evidence>
<feature type="binding site" evidence="9 10">
    <location>
        <begin position="193"/>
        <end position="195"/>
    </location>
    <ligand>
        <name>substrate</name>
    </ligand>
</feature>
<evidence type="ECO:0000313" key="14">
    <source>
        <dbReference type="EMBL" id="AFZ47086.1"/>
    </source>
</evidence>
<sequence>MGIDYLPSLRENYLKGGLLEKDILPNPFAQFHLWLEETINAQQKEPNAMTIATINKDGKPSARIVLLKNLDERGFVFFTNYDSQKGQDLTANPYASLVFWWGELERQVRIEGEVEKITPTESDEYFNVRPQGSKLGAWASPQSQVIPNRDVLDNNLKNLEEEYQGKTVPRPHHWGGFRVIPHKIEFWQGRANRLHDRLCYTLKDNQWIIERLAP</sequence>
<dbReference type="HAMAP" id="MF_01629">
    <property type="entry name" value="PdxH"/>
    <property type="match status" value="1"/>
</dbReference>
<evidence type="ECO:0000259" key="13">
    <source>
        <dbReference type="Pfam" id="PF10590"/>
    </source>
</evidence>
<dbReference type="GO" id="GO:0004733">
    <property type="term" value="F:pyridoxamine phosphate oxidase activity"/>
    <property type="evidence" value="ECO:0007669"/>
    <property type="project" value="UniProtKB-UniRule"/>
</dbReference>
<keyword evidence="5 9" id="KW-0285">Flavoprotein</keyword>
<keyword evidence="15" id="KW-1185">Reference proteome</keyword>
<feature type="binding site" evidence="9 11">
    <location>
        <position position="187"/>
    </location>
    <ligand>
        <name>FMN</name>
        <dbReference type="ChEBI" id="CHEBI:58210"/>
    </ligand>
</feature>
<gene>
    <name evidence="9" type="primary">pdxH</name>
    <name evidence="14" type="ordered locus">Cyast_1117</name>
</gene>
<dbReference type="PANTHER" id="PTHR10851:SF0">
    <property type="entry name" value="PYRIDOXINE-5'-PHOSPHATE OXIDASE"/>
    <property type="match status" value="1"/>
</dbReference>
<dbReference type="PANTHER" id="PTHR10851">
    <property type="entry name" value="PYRIDOXINE-5-PHOSPHATE OXIDASE"/>
    <property type="match status" value="1"/>
</dbReference>
<comment type="cofactor">
    <cofactor evidence="9 11">
        <name>FMN</name>
        <dbReference type="ChEBI" id="CHEBI:58210"/>
    </cofactor>
    <text evidence="9 11">Binds 1 FMN per subunit.</text>
</comment>
<evidence type="ECO:0000256" key="2">
    <source>
        <dbReference type="ARBA" id="ARBA00005037"/>
    </source>
</evidence>
<keyword evidence="6 9" id="KW-0288">FMN</keyword>
<name>K9YJF4_CYASC</name>
<feature type="binding site" evidence="9 11">
    <location>
        <position position="107"/>
    </location>
    <ligand>
        <name>FMN</name>
        <dbReference type="ChEBI" id="CHEBI:58210"/>
    </ligand>
</feature>
<dbReference type="Pfam" id="PF01243">
    <property type="entry name" value="PNPOx_N"/>
    <property type="match status" value="1"/>
</dbReference>
<evidence type="ECO:0000256" key="9">
    <source>
        <dbReference type="HAMAP-Rule" id="MF_01629"/>
    </source>
</evidence>
<comment type="subunit">
    <text evidence="4 9">Homodimer.</text>
</comment>
<comment type="pathway">
    <text evidence="1 9">Cofactor metabolism; pyridoxal 5'-phosphate salvage; pyridoxal 5'-phosphate from pyridoxamine 5'-phosphate: step 1/1.</text>
</comment>
<dbReference type="EMBL" id="CP003940">
    <property type="protein sequence ID" value="AFZ47086.1"/>
    <property type="molecule type" value="Genomic_DNA"/>
</dbReference>
<comment type="caution">
    <text evidence="9">Lacks conserved residue(s) required for the propagation of feature annotation.</text>
</comment>
<feature type="binding site" evidence="9 11">
    <location>
        <begin position="78"/>
        <end position="79"/>
    </location>
    <ligand>
        <name>FMN</name>
        <dbReference type="ChEBI" id="CHEBI:58210"/>
    </ligand>
</feature>
<keyword evidence="8 9" id="KW-0664">Pyridoxine biosynthesis</keyword>
<feature type="domain" description="Pyridoxamine 5'-phosphate oxidase N-terminal" evidence="12">
    <location>
        <begin position="35"/>
        <end position="153"/>
    </location>
</feature>
<keyword evidence="7 9" id="KW-0560">Oxidoreductase</keyword>
<feature type="binding site" evidence="9 10">
    <location>
        <position position="68"/>
    </location>
    <ligand>
        <name>substrate</name>
    </ligand>
</feature>
<protein>
    <recommendedName>
        <fullName evidence="9">Pyridoxine/pyridoxamine 5'-phosphate oxidase</fullName>
        <ecNumber evidence="9">1.4.3.5</ecNumber>
    </recommendedName>
    <alternativeName>
        <fullName evidence="9">PNP/PMP oxidase</fullName>
        <shortName evidence="9">PNPOx</shortName>
    </alternativeName>
    <alternativeName>
        <fullName evidence="9">Pyridoxal 5'-phosphate synthase</fullName>
    </alternativeName>
</protein>
<dbReference type="InterPro" id="IPR000659">
    <property type="entry name" value="Pyridox_Oxase"/>
</dbReference>
<feature type="domain" description="Pyridoxine 5'-phosphate oxidase dimerisation C-terminal" evidence="13">
    <location>
        <begin position="174"/>
        <end position="214"/>
    </location>
</feature>
<evidence type="ECO:0000256" key="7">
    <source>
        <dbReference type="ARBA" id="ARBA00023002"/>
    </source>
</evidence>
<evidence type="ECO:0000256" key="4">
    <source>
        <dbReference type="ARBA" id="ARBA00011738"/>
    </source>
</evidence>
<evidence type="ECO:0000256" key="8">
    <source>
        <dbReference type="ARBA" id="ARBA00023096"/>
    </source>
</evidence>
<dbReference type="SUPFAM" id="SSF50475">
    <property type="entry name" value="FMN-binding split barrel"/>
    <property type="match status" value="1"/>
</dbReference>
<dbReference type="Pfam" id="PF10590">
    <property type="entry name" value="PNP_phzG_C"/>
    <property type="match status" value="1"/>
</dbReference>
<dbReference type="EC" id="1.4.3.5" evidence="9"/>
<feature type="binding site" evidence="9 11">
    <location>
        <begin position="63"/>
        <end position="68"/>
    </location>
    <ligand>
        <name>FMN</name>
        <dbReference type="ChEBI" id="CHEBI:58210"/>
    </ligand>
</feature>
<dbReference type="InterPro" id="IPR019576">
    <property type="entry name" value="Pyridoxamine_oxidase_dimer_C"/>
</dbReference>
<dbReference type="KEGG" id="csn:Cyast_1117"/>
<dbReference type="GO" id="GO:0008615">
    <property type="term" value="P:pyridoxine biosynthetic process"/>
    <property type="evidence" value="ECO:0007669"/>
    <property type="project" value="UniProtKB-UniRule"/>
</dbReference>
<dbReference type="Gene3D" id="2.30.110.10">
    <property type="entry name" value="Electron Transport, Fmn-binding Protein, Chain A"/>
    <property type="match status" value="1"/>
</dbReference>
<dbReference type="HOGENOM" id="CLU_032263_2_2_3"/>
<dbReference type="PROSITE" id="PS01064">
    <property type="entry name" value="PYRIDOX_OXIDASE"/>
    <property type="match status" value="1"/>
</dbReference>
<comment type="catalytic activity">
    <reaction evidence="9">
        <text>pyridoxamine 5'-phosphate + O2 + H2O = pyridoxal 5'-phosphate + H2O2 + NH4(+)</text>
        <dbReference type="Rhea" id="RHEA:15817"/>
        <dbReference type="ChEBI" id="CHEBI:15377"/>
        <dbReference type="ChEBI" id="CHEBI:15379"/>
        <dbReference type="ChEBI" id="CHEBI:16240"/>
        <dbReference type="ChEBI" id="CHEBI:28938"/>
        <dbReference type="ChEBI" id="CHEBI:58451"/>
        <dbReference type="ChEBI" id="CHEBI:597326"/>
        <dbReference type="EC" id="1.4.3.5"/>
    </reaction>
</comment>
<evidence type="ECO:0000256" key="10">
    <source>
        <dbReference type="PIRSR" id="PIRSR000190-1"/>
    </source>
</evidence>
<dbReference type="Proteomes" id="UP000010483">
    <property type="component" value="Chromosome"/>
</dbReference>
<comment type="catalytic activity">
    <reaction evidence="9">
        <text>pyridoxine 5'-phosphate + O2 = pyridoxal 5'-phosphate + H2O2</text>
        <dbReference type="Rhea" id="RHEA:15149"/>
        <dbReference type="ChEBI" id="CHEBI:15379"/>
        <dbReference type="ChEBI" id="CHEBI:16240"/>
        <dbReference type="ChEBI" id="CHEBI:58589"/>
        <dbReference type="ChEBI" id="CHEBI:597326"/>
        <dbReference type="EC" id="1.4.3.5"/>
    </reaction>
</comment>
<feature type="binding site" evidence="9 10">
    <location>
        <position position="125"/>
    </location>
    <ligand>
        <name>substrate</name>
    </ligand>
</feature>
<feature type="binding site" evidence="9 11">
    <location>
        <position position="85"/>
    </location>
    <ligand>
        <name>FMN</name>
        <dbReference type="ChEBI" id="CHEBI:58210"/>
    </ligand>
</feature>
<accession>K9YJF4</accession>
<proteinExistence type="inferred from homology"/>
<organism evidence="14 15">
    <name type="scientific">Cyanobacterium stanieri (strain ATCC 29140 / PCC 7202)</name>
    <dbReference type="NCBI Taxonomy" id="292563"/>
    <lineage>
        <taxon>Bacteria</taxon>
        <taxon>Bacillati</taxon>
        <taxon>Cyanobacteriota</taxon>
        <taxon>Cyanophyceae</taxon>
        <taxon>Oscillatoriophycideae</taxon>
        <taxon>Chroococcales</taxon>
        <taxon>Geminocystaceae</taxon>
        <taxon>Cyanobacterium</taxon>
    </lineage>
</organism>
<dbReference type="PIRSF" id="PIRSF000190">
    <property type="entry name" value="Pyd_amn-ph_oxd"/>
    <property type="match status" value="1"/>
</dbReference>
<evidence type="ECO:0000313" key="15">
    <source>
        <dbReference type="Proteomes" id="UP000010483"/>
    </source>
</evidence>